<dbReference type="GO" id="GO:0016491">
    <property type="term" value="F:oxidoreductase activity"/>
    <property type="evidence" value="ECO:0007669"/>
    <property type="project" value="UniProtKB-KW"/>
</dbReference>
<reference evidence="3 4" key="1">
    <citation type="submission" date="2019-05" db="EMBL/GenBank/DDBJ databases">
        <title>Mikania micrantha, genome provides insights into the molecular mechanism of rapid growth.</title>
        <authorList>
            <person name="Liu B."/>
        </authorList>
    </citation>
    <scope>NUCLEOTIDE SEQUENCE [LARGE SCALE GENOMIC DNA]</scope>
    <source>
        <strain evidence="3">NLD-2019</strain>
        <tissue evidence="3">Leaf</tissue>
    </source>
</reference>
<dbReference type="Pfam" id="PF02668">
    <property type="entry name" value="TauD"/>
    <property type="match status" value="1"/>
</dbReference>
<sequence>MTALFKKGSEMLFIIKTKSEDILMMMSNKITGVPLCYQMTSTTKSPVLKETQYFDKTPCGIRTQNIWFPHLIPPPIYLLSPNSGTQYFTASEVVDFEDAIRAHKPWLESLLLKSGAILFRGFPVTSPSDFNMVIEAFGYPEFPYNGGIAPRTQVLGRVYTANESPLDMEIPFHHEMAYAADFPTKLFFFCEEEPGAGGETPIVLSHIIYEKMKAIHPDFVDQLEKHGLKYIKIAPEDDDPSFHSGTSWKSLFKTDDKSVAEDRAAKREIKLEWIGTTAKLTRNPLPAIGFDKENDRKTWFNTILAAYSEPESEKFGPPKTSAELGNGDPVDDDVLKDVLKIMKEECVAIPWKKGDVLLINNLTVLHGRRPLVRPPRRILASLCK</sequence>
<name>A0A5N6LXR0_9ASTR</name>
<keyword evidence="1" id="KW-0560">Oxidoreductase</keyword>
<proteinExistence type="predicted"/>
<evidence type="ECO:0000256" key="1">
    <source>
        <dbReference type="ARBA" id="ARBA00023002"/>
    </source>
</evidence>
<dbReference type="Gene3D" id="3.60.130.10">
    <property type="entry name" value="Clavaminate synthase-like"/>
    <property type="match status" value="1"/>
</dbReference>
<dbReference type="PANTHER" id="PTHR10696:SF45">
    <property type="entry name" value="TAUD_TFDA-LIKE DOMAIN-CONTAINING PROTEIN-RELATED"/>
    <property type="match status" value="1"/>
</dbReference>
<dbReference type="PANTHER" id="PTHR10696">
    <property type="entry name" value="GAMMA-BUTYROBETAINE HYDROXYLASE-RELATED"/>
    <property type="match status" value="1"/>
</dbReference>
<evidence type="ECO:0000259" key="2">
    <source>
        <dbReference type="Pfam" id="PF02668"/>
    </source>
</evidence>
<protein>
    <recommendedName>
        <fullName evidence="2">TauD/TfdA-like domain-containing protein</fullName>
    </recommendedName>
</protein>
<organism evidence="3 4">
    <name type="scientific">Mikania micrantha</name>
    <name type="common">bitter vine</name>
    <dbReference type="NCBI Taxonomy" id="192012"/>
    <lineage>
        <taxon>Eukaryota</taxon>
        <taxon>Viridiplantae</taxon>
        <taxon>Streptophyta</taxon>
        <taxon>Embryophyta</taxon>
        <taxon>Tracheophyta</taxon>
        <taxon>Spermatophyta</taxon>
        <taxon>Magnoliopsida</taxon>
        <taxon>eudicotyledons</taxon>
        <taxon>Gunneridae</taxon>
        <taxon>Pentapetalae</taxon>
        <taxon>asterids</taxon>
        <taxon>campanulids</taxon>
        <taxon>Asterales</taxon>
        <taxon>Asteraceae</taxon>
        <taxon>Asteroideae</taxon>
        <taxon>Heliantheae alliance</taxon>
        <taxon>Eupatorieae</taxon>
        <taxon>Mikania</taxon>
    </lineage>
</organism>
<evidence type="ECO:0000313" key="3">
    <source>
        <dbReference type="EMBL" id="KAD2806251.1"/>
    </source>
</evidence>
<comment type="caution">
    <text evidence="3">The sequence shown here is derived from an EMBL/GenBank/DDBJ whole genome shotgun (WGS) entry which is preliminary data.</text>
</comment>
<dbReference type="OrthoDB" id="408743at2759"/>
<dbReference type="SUPFAM" id="SSF51197">
    <property type="entry name" value="Clavaminate synthase-like"/>
    <property type="match status" value="1"/>
</dbReference>
<dbReference type="AlphaFoldDB" id="A0A5N6LXR0"/>
<keyword evidence="4" id="KW-1185">Reference proteome</keyword>
<dbReference type="EMBL" id="SZYD01000018">
    <property type="protein sequence ID" value="KAD2806251.1"/>
    <property type="molecule type" value="Genomic_DNA"/>
</dbReference>
<dbReference type="InterPro" id="IPR003819">
    <property type="entry name" value="TauD/TfdA-like"/>
</dbReference>
<dbReference type="InterPro" id="IPR050411">
    <property type="entry name" value="AlphaKG_dependent_hydroxylases"/>
</dbReference>
<gene>
    <name evidence="3" type="ORF">E3N88_39628</name>
</gene>
<evidence type="ECO:0000313" key="4">
    <source>
        <dbReference type="Proteomes" id="UP000326396"/>
    </source>
</evidence>
<dbReference type="Proteomes" id="UP000326396">
    <property type="component" value="Linkage Group LG8"/>
</dbReference>
<dbReference type="InterPro" id="IPR042098">
    <property type="entry name" value="TauD-like_sf"/>
</dbReference>
<accession>A0A5N6LXR0</accession>
<feature type="domain" description="TauD/TfdA-like" evidence="2">
    <location>
        <begin position="85"/>
        <end position="379"/>
    </location>
</feature>